<dbReference type="Proteomes" id="UP000006906">
    <property type="component" value="Chromosome 10"/>
</dbReference>
<reference evidence="5 6" key="1">
    <citation type="journal article" date="2007" name="Science">
        <title>The Chlamydomonas genome reveals the evolution of key animal and plant functions.</title>
        <authorList>
            <person name="Merchant S.S."/>
            <person name="Prochnik S.E."/>
            <person name="Vallon O."/>
            <person name="Harris E.H."/>
            <person name="Karpowicz S.J."/>
            <person name="Witman G.B."/>
            <person name="Terry A."/>
            <person name="Salamov A."/>
            <person name="Fritz-Laylin L.K."/>
            <person name="Marechal-Drouard L."/>
            <person name="Marshall W.F."/>
            <person name="Qu L.H."/>
            <person name="Nelson D.R."/>
            <person name="Sanderfoot A.A."/>
            <person name="Spalding M.H."/>
            <person name="Kapitonov V.V."/>
            <person name="Ren Q."/>
            <person name="Ferris P."/>
            <person name="Lindquist E."/>
            <person name="Shapiro H."/>
            <person name="Lucas S.M."/>
            <person name="Grimwood J."/>
            <person name="Schmutz J."/>
            <person name="Cardol P."/>
            <person name="Cerutti H."/>
            <person name="Chanfreau G."/>
            <person name="Chen C.L."/>
            <person name="Cognat V."/>
            <person name="Croft M.T."/>
            <person name="Dent R."/>
            <person name="Dutcher S."/>
            <person name="Fernandez E."/>
            <person name="Fukuzawa H."/>
            <person name="Gonzalez-Ballester D."/>
            <person name="Gonzalez-Halphen D."/>
            <person name="Hallmann A."/>
            <person name="Hanikenne M."/>
            <person name="Hippler M."/>
            <person name="Inwood W."/>
            <person name="Jabbari K."/>
            <person name="Kalanon M."/>
            <person name="Kuras R."/>
            <person name="Lefebvre P.A."/>
            <person name="Lemaire S.D."/>
            <person name="Lobanov A.V."/>
            <person name="Lohr M."/>
            <person name="Manuell A."/>
            <person name="Meier I."/>
            <person name="Mets L."/>
            <person name="Mittag M."/>
            <person name="Mittelmeier T."/>
            <person name="Moroney J.V."/>
            <person name="Moseley J."/>
            <person name="Napoli C."/>
            <person name="Nedelcu A.M."/>
            <person name="Niyogi K."/>
            <person name="Novoselov S.V."/>
            <person name="Paulsen I.T."/>
            <person name="Pazour G."/>
            <person name="Purton S."/>
            <person name="Ral J.P."/>
            <person name="Riano-Pachon D.M."/>
            <person name="Riekhof W."/>
            <person name="Rymarquis L."/>
            <person name="Schroda M."/>
            <person name="Stern D."/>
            <person name="Umen J."/>
            <person name="Willows R."/>
            <person name="Wilson N."/>
            <person name="Zimmer S.L."/>
            <person name="Allmer J."/>
            <person name="Balk J."/>
            <person name="Bisova K."/>
            <person name="Chen C.J."/>
            <person name="Elias M."/>
            <person name="Gendler K."/>
            <person name="Hauser C."/>
            <person name="Lamb M.R."/>
            <person name="Ledford H."/>
            <person name="Long J.C."/>
            <person name="Minagawa J."/>
            <person name="Page M.D."/>
            <person name="Pan J."/>
            <person name="Pootakham W."/>
            <person name="Roje S."/>
            <person name="Rose A."/>
            <person name="Stahlberg E."/>
            <person name="Terauchi A.M."/>
            <person name="Yang P."/>
            <person name="Ball S."/>
            <person name="Bowler C."/>
            <person name="Dieckmann C.L."/>
            <person name="Gladyshev V.N."/>
            <person name="Green P."/>
            <person name="Jorgensen R."/>
            <person name="Mayfield S."/>
            <person name="Mueller-Roeber B."/>
            <person name="Rajamani S."/>
            <person name="Sayre R.T."/>
            <person name="Brokstein P."/>
            <person name="Dubchak I."/>
            <person name="Goodstein D."/>
            <person name="Hornick L."/>
            <person name="Huang Y.W."/>
            <person name="Jhaveri J."/>
            <person name="Luo Y."/>
            <person name="Martinez D."/>
            <person name="Ngau W.C."/>
            <person name="Otillar B."/>
            <person name="Poliakov A."/>
            <person name="Porter A."/>
            <person name="Szajkowski L."/>
            <person name="Werner G."/>
            <person name="Zhou K."/>
            <person name="Grigoriev I.V."/>
            <person name="Rokhsar D.S."/>
            <person name="Grossman A.R."/>
        </authorList>
    </citation>
    <scope>NUCLEOTIDE SEQUENCE [LARGE SCALE GENOMIC DNA]</scope>
    <source>
        <strain evidence="6">CC-503</strain>
    </source>
</reference>
<dbReference type="KEGG" id="cre:CHLRE_10g429550v5"/>
<evidence type="ECO:0000313" key="6">
    <source>
        <dbReference type="Proteomes" id="UP000006906"/>
    </source>
</evidence>
<evidence type="ECO:0000256" key="3">
    <source>
        <dbReference type="ARBA" id="ARBA00023274"/>
    </source>
</evidence>
<dbReference type="InterPro" id="IPR023803">
    <property type="entry name" value="Ribosomal_bS16_dom_sf"/>
</dbReference>
<dbReference type="GO" id="GO:0006412">
    <property type="term" value="P:translation"/>
    <property type="evidence" value="ECO:0007669"/>
    <property type="project" value="InterPro"/>
</dbReference>
<dbReference type="Gramene" id="PNW77277">
    <property type="protein sequence ID" value="PNW77277"/>
    <property type="gene ID" value="CHLRE_10g429550v5"/>
</dbReference>
<protein>
    <recommendedName>
        <fullName evidence="8">Mitochondrial ribosomal protein S16</fullName>
    </recommendedName>
</protein>
<keyword evidence="7" id="KW-0002">3D-structure</keyword>
<dbReference type="GO" id="GO:0005737">
    <property type="term" value="C:cytoplasm"/>
    <property type="evidence" value="ECO:0007669"/>
    <property type="project" value="UniProtKB-ARBA"/>
</dbReference>
<dbReference type="EMDB" id="EMD-13477"/>
<dbReference type="GO" id="GO:0015935">
    <property type="term" value="C:small ribosomal subunit"/>
    <property type="evidence" value="ECO:0000318"/>
    <property type="project" value="GO_Central"/>
</dbReference>
<accession>A0A2K3D9S4</accession>
<feature type="region of interest" description="Disordered" evidence="4">
    <location>
        <begin position="60"/>
        <end position="88"/>
    </location>
</feature>
<dbReference type="RefSeq" id="XP_042920014.1">
    <property type="nucleotide sequence ID" value="XM_043066617.1"/>
</dbReference>
<dbReference type="STRING" id="3055.A0A2K3D9S4"/>
<evidence type="ECO:0000313" key="5">
    <source>
        <dbReference type="EMBL" id="PNW77277.1"/>
    </source>
</evidence>
<feature type="compositionally biased region" description="Basic and acidic residues" evidence="4">
    <location>
        <begin position="72"/>
        <end position="88"/>
    </location>
</feature>
<evidence type="ECO:0007829" key="7">
    <source>
        <dbReference type="PDB" id="7PKQ"/>
    </source>
</evidence>
<feature type="region of interest" description="Disordered" evidence="4">
    <location>
        <begin position="1"/>
        <end position="24"/>
    </location>
</feature>
<dbReference type="EMBL" id="CM008971">
    <property type="protein sequence ID" value="PNW77277.1"/>
    <property type="molecule type" value="Genomic_DNA"/>
</dbReference>
<feature type="compositionally biased region" description="Basic and acidic residues" evidence="4">
    <location>
        <begin position="1"/>
        <end position="16"/>
    </location>
</feature>
<evidence type="ECO:0008006" key="8">
    <source>
        <dbReference type="Google" id="ProtNLM"/>
    </source>
</evidence>
<dbReference type="PANTHER" id="PTHR12919:SF39">
    <property type="entry name" value="SMALL RIBOSOMAL SUBUNIT PROTEIN BS16M_BS16C"/>
    <property type="match status" value="1"/>
</dbReference>
<dbReference type="GO" id="GO:0003735">
    <property type="term" value="F:structural constituent of ribosome"/>
    <property type="evidence" value="ECO:0000318"/>
    <property type="project" value="GO_Central"/>
</dbReference>
<keyword evidence="2" id="KW-0689">Ribosomal protein</keyword>
<dbReference type="Pfam" id="PF00886">
    <property type="entry name" value="Ribosomal_S16"/>
    <property type="match status" value="1"/>
</dbReference>
<keyword evidence="6" id="KW-1185">Reference proteome</keyword>
<sequence length="88" mass="10040">MEKRQARNSGVRKEDVGWWDPNPAADGNMHLGLNFDRLKYWLTAGAKPTDKVAELLGHAGVLPKVPQPPHYNPRDPKDDTKWRPNEDK</sequence>
<proteinExistence type="evidence at protein level"/>
<dbReference type="PANTHER" id="PTHR12919">
    <property type="entry name" value="30S RIBOSOMAL PROTEIN S16"/>
    <property type="match status" value="1"/>
</dbReference>
<reference evidence="7" key="2">
    <citation type="submission" date="2021-08" db="PDB data bank">
        <title>The Chlamydomonas mitochondrial ribosome: how to build a ribosome from RNA fragments.</title>
        <authorList>
            <person name="Waltz F."/>
            <person name="Salinas-Giege T."/>
            <person name="Englmeier R."/>
            <person name="Meichel H."/>
            <person name="Soufari H."/>
            <person name="Kuhn L."/>
            <person name="Pfeffer S."/>
            <person name="Foerster F."/>
            <person name="Engel B.D."/>
            <person name="Giege P."/>
            <person name="Drouard L."/>
            <person name="Hashem Y."/>
        </authorList>
    </citation>
    <scope>STRUCTURE BY ELECTRON MICROSCOPY (4.20 ANGSTROMS)</scope>
</reference>
<dbReference type="SMR" id="A0A2K3D9S4"/>
<evidence type="ECO:0000256" key="4">
    <source>
        <dbReference type="SAM" id="MobiDB-lite"/>
    </source>
</evidence>
<dbReference type="InParanoid" id="A0A2K3D9S4"/>
<evidence type="ECO:0000256" key="1">
    <source>
        <dbReference type="ARBA" id="ARBA00006668"/>
    </source>
</evidence>
<dbReference type="PDB" id="7PKQ">
    <property type="method" value="EM"/>
    <property type="resolution" value="4.20 A"/>
    <property type="chains" value="p=1-88"/>
</dbReference>
<evidence type="ECO:0000256" key="2">
    <source>
        <dbReference type="ARBA" id="ARBA00022980"/>
    </source>
</evidence>
<dbReference type="SUPFAM" id="SSF54565">
    <property type="entry name" value="Ribosomal protein S16"/>
    <property type="match status" value="1"/>
</dbReference>
<dbReference type="OrthoDB" id="407221at2759"/>
<dbReference type="AlphaFoldDB" id="A0A2K3D9S4"/>
<gene>
    <name evidence="5" type="ORF">CHLRE_10g429550v5</name>
</gene>
<comment type="similarity">
    <text evidence="1">Belongs to the bacterial ribosomal protein bS16 family.</text>
</comment>
<dbReference type="GeneID" id="66054989"/>
<dbReference type="Gene3D" id="3.30.1320.10">
    <property type="match status" value="1"/>
</dbReference>
<keyword evidence="3" id="KW-0687">Ribonucleoprotein</keyword>
<organism evidence="5 6">
    <name type="scientific">Chlamydomonas reinhardtii</name>
    <name type="common">Chlamydomonas smithii</name>
    <dbReference type="NCBI Taxonomy" id="3055"/>
    <lineage>
        <taxon>Eukaryota</taxon>
        <taxon>Viridiplantae</taxon>
        <taxon>Chlorophyta</taxon>
        <taxon>core chlorophytes</taxon>
        <taxon>Chlorophyceae</taxon>
        <taxon>CS clade</taxon>
        <taxon>Chlamydomonadales</taxon>
        <taxon>Chlamydomonadaceae</taxon>
        <taxon>Chlamydomonas</taxon>
    </lineage>
</organism>
<dbReference type="InterPro" id="IPR000307">
    <property type="entry name" value="Ribosomal_bS16"/>
</dbReference>
<name>A0A2K3D9S4_CHLRE</name>